<dbReference type="GO" id="GO:0005524">
    <property type="term" value="F:ATP binding"/>
    <property type="evidence" value="ECO:0007669"/>
    <property type="project" value="UniProtKB-KW"/>
</dbReference>
<proteinExistence type="predicted"/>
<dbReference type="AlphaFoldDB" id="A0A2G2ZA58"/>
<sequence length="206" mass="23788">MSHLKNALRLVGICLEFESPVMVYEYVEGIALSDLLYREVVFRYTEFTTSIIHRNIKPDKVMIDQSSGGAKIVDFSLSISLPLGKLESKFNFNERLESEEDSTFNTEEGNVMDRVDFAIQEEIIDFKNLLTNIVHRYIKVGNVVDMVDPTTLEEHGIEIQQQLEDFLDTLKRCTSSKGEDRQYMIHVAKELRRIEKCFRALTLGQN</sequence>
<evidence type="ECO:0000313" key="4">
    <source>
        <dbReference type="Proteomes" id="UP000222542"/>
    </source>
</evidence>
<keyword evidence="1" id="KW-0547">Nucleotide-binding</keyword>
<dbReference type="InterPro" id="IPR045274">
    <property type="entry name" value="WAK-like"/>
</dbReference>
<name>A0A2G2ZA58_CAPAN</name>
<evidence type="ECO:0000256" key="1">
    <source>
        <dbReference type="ARBA" id="ARBA00022741"/>
    </source>
</evidence>
<dbReference type="SUPFAM" id="SSF56112">
    <property type="entry name" value="Protein kinase-like (PK-like)"/>
    <property type="match status" value="1"/>
</dbReference>
<dbReference type="Gramene" id="PHT78896">
    <property type="protein sequence ID" value="PHT78896"/>
    <property type="gene ID" value="T459_16948"/>
</dbReference>
<dbReference type="EMBL" id="AYRZ02000006">
    <property type="protein sequence ID" value="PHT78896.1"/>
    <property type="molecule type" value="Genomic_DNA"/>
</dbReference>
<evidence type="ECO:0000313" key="3">
    <source>
        <dbReference type="EMBL" id="PHT78896.1"/>
    </source>
</evidence>
<comment type="caution">
    <text evidence="3">The sequence shown here is derived from an EMBL/GenBank/DDBJ whole genome shotgun (WGS) entry which is preliminary data.</text>
</comment>
<keyword evidence="2" id="KW-0067">ATP-binding</keyword>
<dbReference type="STRING" id="4072.A0A2G2ZA58"/>
<dbReference type="OMA" id="VAPEYNQ"/>
<evidence type="ECO:0008006" key="5">
    <source>
        <dbReference type="Google" id="ProtNLM"/>
    </source>
</evidence>
<dbReference type="Proteomes" id="UP000222542">
    <property type="component" value="Unassembled WGS sequence"/>
</dbReference>
<dbReference type="GO" id="GO:0007166">
    <property type="term" value="P:cell surface receptor signaling pathway"/>
    <property type="evidence" value="ECO:0007669"/>
    <property type="project" value="InterPro"/>
</dbReference>
<keyword evidence="4" id="KW-1185">Reference proteome</keyword>
<gene>
    <name evidence="3" type="ORF">T459_16948</name>
</gene>
<dbReference type="InterPro" id="IPR011009">
    <property type="entry name" value="Kinase-like_dom_sf"/>
</dbReference>
<reference evidence="3 4" key="2">
    <citation type="journal article" date="2017" name="Genome Biol.">
        <title>New reference genome sequences of hot pepper reveal the massive evolution of plant disease-resistance genes by retroduplication.</title>
        <authorList>
            <person name="Kim S."/>
            <person name="Park J."/>
            <person name="Yeom S.I."/>
            <person name="Kim Y.M."/>
            <person name="Seo E."/>
            <person name="Kim K.T."/>
            <person name="Kim M.S."/>
            <person name="Lee J.M."/>
            <person name="Cheong K."/>
            <person name="Shin H.S."/>
            <person name="Kim S.B."/>
            <person name="Han K."/>
            <person name="Lee J."/>
            <person name="Park M."/>
            <person name="Lee H.A."/>
            <person name="Lee H.Y."/>
            <person name="Lee Y."/>
            <person name="Oh S."/>
            <person name="Lee J.H."/>
            <person name="Choi E."/>
            <person name="Choi E."/>
            <person name="Lee S.E."/>
            <person name="Jeon J."/>
            <person name="Kim H."/>
            <person name="Choi G."/>
            <person name="Song H."/>
            <person name="Lee J."/>
            <person name="Lee S.C."/>
            <person name="Kwon J.K."/>
            <person name="Lee H.Y."/>
            <person name="Koo N."/>
            <person name="Hong Y."/>
            <person name="Kim R.W."/>
            <person name="Kang W.H."/>
            <person name="Huh J.H."/>
            <person name="Kang B.C."/>
            <person name="Yang T.J."/>
            <person name="Lee Y.H."/>
            <person name="Bennetzen J.L."/>
            <person name="Choi D."/>
        </authorList>
    </citation>
    <scope>NUCLEOTIDE SEQUENCE [LARGE SCALE GENOMIC DNA]</scope>
    <source>
        <strain evidence="4">cv. CM334</strain>
    </source>
</reference>
<dbReference type="PANTHER" id="PTHR27005">
    <property type="entry name" value="WALL-ASSOCIATED RECEPTOR KINASE-LIKE 21"/>
    <property type="match status" value="1"/>
</dbReference>
<organism evidence="3 4">
    <name type="scientific">Capsicum annuum</name>
    <name type="common">Capsicum pepper</name>
    <dbReference type="NCBI Taxonomy" id="4072"/>
    <lineage>
        <taxon>Eukaryota</taxon>
        <taxon>Viridiplantae</taxon>
        <taxon>Streptophyta</taxon>
        <taxon>Embryophyta</taxon>
        <taxon>Tracheophyta</taxon>
        <taxon>Spermatophyta</taxon>
        <taxon>Magnoliopsida</taxon>
        <taxon>eudicotyledons</taxon>
        <taxon>Gunneridae</taxon>
        <taxon>Pentapetalae</taxon>
        <taxon>asterids</taxon>
        <taxon>lamiids</taxon>
        <taxon>Solanales</taxon>
        <taxon>Solanaceae</taxon>
        <taxon>Solanoideae</taxon>
        <taxon>Capsiceae</taxon>
        <taxon>Capsicum</taxon>
    </lineage>
</organism>
<reference evidence="3 4" key="1">
    <citation type="journal article" date="2014" name="Nat. Genet.">
        <title>Genome sequence of the hot pepper provides insights into the evolution of pungency in Capsicum species.</title>
        <authorList>
            <person name="Kim S."/>
            <person name="Park M."/>
            <person name="Yeom S.I."/>
            <person name="Kim Y.M."/>
            <person name="Lee J.M."/>
            <person name="Lee H.A."/>
            <person name="Seo E."/>
            <person name="Choi J."/>
            <person name="Cheong K."/>
            <person name="Kim K.T."/>
            <person name="Jung K."/>
            <person name="Lee G.W."/>
            <person name="Oh S.K."/>
            <person name="Bae C."/>
            <person name="Kim S.B."/>
            <person name="Lee H.Y."/>
            <person name="Kim S.Y."/>
            <person name="Kim M.S."/>
            <person name="Kang B.C."/>
            <person name="Jo Y.D."/>
            <person name="Yang H.B."/>
            <person name="Jeong H.J."/>
            <person name="Kang W.H."/>
            <person name="Kwon J.K."/>
            <person name="Shin C."/>
            <person name="Lim J.Y."/>
            <person name="Park J.H."/>
            <person name="Huh J.H."/>
            <person name="Kim J.S."/>
            <person name="Kim B.D."/>
            <person name="Cohen O."/>
            <person name="Paran I."/>
            <person name="Suh M.C."/>
            <person name="Lee S.B."/>
            <person name="Kim Y.K."/>
            <person name="Shin Y."/>
            <person name="Noh S.J."/>
            <person name="Park J."/>
            <person name="Seo Y.S."/>
            <person name="Kwon S.Y."/>
            <person name="Kim H.A."/>
            <person name="Park J.M."/>
            <person name="Kim H.J."/>
            <person name="Choi S.B."/>
            <person name="Bosland P.W."/>
            <person name="Reeves G."/>
            <person name="Jo S.H."/>
            <person name="Lee B.W."/>
            <person name="Cho H.T."/>
            <person name="Choi H.S."/>
            <person name="Lee M.S."/>
            <person name="Yu Y."/>
            <person name="Do Choi Y."/>
            <person name="Park B.S."/>
            <person name="van Deynze A."/>
            <person name="Ashrafi H."/>
            <person name="Hill T."/>
            <person name="Kim W.T."/>
            <person name="Pai H.S."/>
            <person name="Ahn H.K."/>
            <person name="Yeam I."/>
            <person name="Giovannoni J.J."/>
            <person name="Rose J.K."/>
            <person name="Sorensen I."/>
            <person name="Lee S.J."/>
            <person name="Kim R.W."/>
            <person name="Choi I.Y."/>
            <person name="Choi B.S."/>
            <person name="Lim J.S."/>
            <person name="Lee Y.H."/>
            <person name="Choi D."/>
        </authorList>
    </citation>
    <scope>NUCLEOTIDE SEQUENCE [LARGE SCALE GENOMIC DNA]</scope>
    <source>
        <strain evidence="4">cv. CM334</strain>
    </source>
</reference>
<dbReference type="Gene3D" id="1.10.510.10">
    <property type="entry name" value="Transferase(Phosphotransferase) domain 1"/>
    <property type="match status" value="1"/>
</dbReference>
<dbReference type="PANTHER" id="PTHR27005:SF468">
    <property type="entry name" value="OS01G0310500 PROTEIN"/>
    <property type="match status" value="1"/>
</dbReference>
<evidence type="ECO:0000256" key="2">
    <source>
        <dbReference type="ARBA" id="ARBA00022840"/>
    </source>
</evidence>
<accession>A0A2G2ZA58</accession>
<protein>
    <recommendedName>
        <fullName evidence="5">Protein kinase domain-containing protein</fullName>
    </recommendedName>
</protein>